<dbReference type="AlphaFoldDB" id="A0A915Q3I5"/>
<keyword evidence="4" id="KW-0677">Repeat</keyword>
<dbReference type="FunFam" id="2.130.10.10:FF:001072">
    <property type="entry name" value="Transcription factor unc-37"/>
    <property type="match status" value="1"/>
</dbReference>
<dbReference type="PROSITE" id="PS50082">
    <property type="entry name" value="WD_REPEATS_2"/>
    <property type="match status" value="3"/>
</dbReference>
<keyword evidence="5" id="KW-0539">Nucleus</keyword>
<dbReference type="Pfam" id="PF03920">
    <property type="entry name" value="TLE_N"/>
    <property type="match status" value="1"/>
</dbReference>
<dbReference type="PRINTS" id="PR01850">
    <property type="entry name" value="GROUCHOFAMLY"/>
</dbReference>
<dbReference type="GO" id="GO:0003714">
    <property type="term" value="F:transcription corepressor activity"/>
    <property type="evidence" value="ECO:0007669"/>
    <property type="project" value="TreeGrafter"/>
</dbReference>
<dbReference type="PANTHER" id="PTHR10814">
    <property type="entry name" value="TRANSDUCIN-LIKE ENHANCER PROTEIN"/>
    <property type="match status" value="1"/>
</dbReference>
<dbReference type="CDD" id="cd00200">
    <property type="entry name" value="WD40"/>
    <property type="match status" value="1"/>
</dbReference>
<feature type="region of interest" description="Disordered" evidence="8">
    <location>
        <begin position="199"/>
        <end position="278"/>
    </location>
</feature>
<dbReference type="GO" id="GO:0090090">
    <property type="term" value="P:negative regulation of canonical Wnt signaling pathway"/>
    <property type="evidence" value="ECO:0007669"/>
    <property type="project" value="TreeGrafter"/>
</dbReference>
<comment type="subcellular location">
    <subcellularLocation>
        <location evidence="1">Nucleus</location>
    </subcellularLocation>
</comment>
<feature type="coiled-coil region" evidence="7">
    <location>
        <begin position="57"/>
        <end position="91"/>
    </location>
</feature>
<dbReference type="InterPro" id="IPR036322">
    <property type="entry name" value="WD40_repeat_dom_sf"/>
</dbReference>
<name>A0A915Q3I5_9BILA</name>
<evidence type="ECO:0000259" key="9">
    <source>
        <dbReference type="Pfam" id="PF03920"/>
    </source>
</evidence>
<dbReference type="InterPro" id="IPR005617">
    <property type="entry name" value="Groucho/TLE_N"/>
</dbReference>
<accession>A0A915Q3I5</accession>
<evidence type="ECO:0000256" key="6">
    <source>
        <dbReference type="PROSITE-ProRule" id="PRU00221"/>
    </source>
</evidence>
<protein>
    <submittedName>
        <fullName evidence="11">Groucho/TLE N-terminal Q-rich domain-containing protein</fullName>
    </submittedName>
</protein>
<sequence length="758" mass="83637">MVFEWNLFESLLAIITITLERAINSSLPFICIGASSLVVYAMGTSHQTMKMTILDHLERIKEEYNFIQTQVQQQRVEIEKLSQEKEAMQRHYMMYYEMSYGLNVEMHKQTEIAKRYNAILSQIIPLLPAEHQQSALAAMERARQISMAELHQVIGSQVHAQQQLAMLPGMGMAAPMGLAAQGPFHPIAAVAAAAVGMGAKPEEKSDDRNSSRASRPRSSTPETSQKRVKVESEDGDGELEIDVQNDDPSVTNGVNLKKDGRESTHSVSSGDSTPGKARISNALTSADAIASMASSVLGNPALASFAGRAALPAMLDPHAQARFMAGMSQAGAMSNGKPAYSYKTTESGQLQPVAFPQDALMGPGIPRMARKVHDLQHGEVVCAVTISHQNRHVYTGGKGCVKIWDISRAETSKNAISTLECLKDNYIRSCKLFNDGSTLIVGGEAQTITVWDLTAEKVKIELDSEAQACYALAISPDNKLCFSCSADGKIIIWDLDSKKMVHCLPGHQDGASCVDLSNDAVRLWSGGLDNTVRSWDLRERVQLQQHDFQSQIFSLGCCPCDDWVAVGMENSNVEVLHVNKPDRYSLHMHDSCVLSLKFAHSGKWFVSTGKDNMLCAWRTPYGASLLTAKESSSVLSCDISFDDKYIVTGSGEKKATVYELERADMFSRSSRDSFEVRLRHYMSYHQFEFMLEKFGNSEGIMACSPHISVVGDGMMLPLYGFMAQMHSVHFFVISFIVDIGKYSDLRNFRLICIVILLK</sequence>
<feature type="compositionally biased region" description="Acidic residues" evidence="8">
    <location>
        <begin position="233"/>
        <end position="245"/>
    </location>
</feature>
<evidence type="ECO:0000256" key="7">
    <source>
        <dbReference type="SAM" id="Coils"/>
    </source>
</evidence>
<evidence type="ECO:0000256" key="8">
    <source>
        <dbReference type="SAM" id="MobiDB-lite"/>
    </source>
</evidence>
<feature type="repeat" description="WD" evidence="6">
    <location>
        <begin position="462"/>
        <end position="503"/>
    </location>
</feature>
<dbReference type="GO" id="GO:0005667">
    <property type="term" value="C:transcription regulator complex"/>
    <property type="evidence" value="ECO:0007669"/>
    <property type="project" value="TreeGrafter"/>
</dbReference>
<dbReference type="InterPro" id="IPR019775">
    <property type="entry name" value="WD40_repeat_CS"/>
</dbReference>
<dbReference type="WBParaSite" id="sdigi.contig88.g4021.t1">
    <property type="protein sequence ID" value="sdigi.contig88.g4021.t1"/>
    <property type="gene ID" value="sdigi.contig88.g4021"/>
</dbReference>
<comment type="similarity">
    <text evidence="2">Belongs to the WD repeat Groucho/TLE family.</text>
</comment>
<dbReference type="InterPro" id="IPR001680">
    <property type="entry name" value="WD40_rpt"/>
</dbReference>
<keyword evidence="3 6" id="KW-0853">WD repeat</keyword>
<dbReference type="SUPFAM" id="SSF50978">
    <property type="entry name" value="WD40 repeat-like"/>
    <property type="match status" value="1"/>
</dbReference>
<dbReference type="PANTHER" id="PTHR10814:SF21">
    <property type="entry name" value="PROTEIN GROUCHO"/>
    <property type="match status" value="1"/>
</dbReference>
<dbReference type="GO" id="GO:0005634">
    <property type="term" value="C:nucleus"/>
    <property type="evidence" value="ECO:0007669"/>
    <property type="project" value="UniProtKB-SubCell"/>
</dbReference>
<dbReference type="InterPro" id="IPR015943">
    <property type="entry name" value="WD40/YVTN_repeat-like_dom_sf"/>
</dbReference>
<dbReference type="PROSITE" id="PS00678">
    <property type="entry name" value="WD_REPEATS_1"/>
    <property type="match status" value="2"/>
</dbReference>
<dbReference type="Proteomes" id="UP000887581">
    <property type="component" value="Unplaced"/>
</dbReference>
<evidence type="ECO:0000256" key="5">
    <source>
        <dbReference type="ARBA" id="ARBA00023242"/>
    </source>
</evidence>
<evidence type="ECO:0000256" key="1">
    <source>
        <dbReference type="ARBA" id="ARBA00004123"/>
    </source>
</evidence>
<proteinExistence type="inferred from homology"/>
<dbReference type="PROSITE" id="PS50294">
    <property type="entry name" value="WD_REPEATS_REGION"/>
    <property type="match status" value="2"/>
</dbReference>
<reference evidence="11" key="1">
    <citation type="submission" date="2022-11" db="UniProtKB">
        <authorList>
            <consortium name="WormBaseParasite"/>
        </authorList>
    </citation>
    <scope>IDENTIFICATION</scope>
</reference>
<feature type="compositionally biased region" description="Low complexity" evidence="8">
    <location>
        <begin position="211"/>
        <end position="223"/>
    </location>
</feature>
<evidence type="ECO:0000256" key="2">
    <source>
        <dbReference type="ARBA" id="ARBA00005969"/>
    </source>
</evidence>
<feature type="repeat" description="WD" evidence="6">
    <location>
        <begin position="586"/>
        <end position="627"/>
    </location>
</feature>
<dbReference type="Gene3D" id="2.130.10.10">
    <property type="entry name" value="YVTN repeat-like/Quinoprotein amine dehydrogenase"/>
    <property type="match status" value="1"/>
</dbReference>
<dbReference type="InterPro" id="IPR009146">
    <property type="entry name" value="Groucho_enhance"/>
</dbReference>
<keyword evidence="10" id="KW-1185">Reference proteome</keyword>
<organism evidence="10 11">
    <name type="scientific">Setaria digitata</name>
    <dbReference type="NCBI Taxonomy" id="48799"/>
    <lineage>
        <taxon>Eukaryota</taxon>
        <taxon>Metazoa</taxon>
        <taxon>Ecdysozoa</taxon>
        <taxon>Nematoda</taxon>
        <taxon>Chromadorea</taxon>
        <taxon>Rhabditida</taxon>
        <taxon>Spirurina</taxon>
        <taxon>Spiruromorpha</taxon>
        <taxon>Filarioidea</taxon>
        <taxon>Setariidae</taxon>
        <taxon>Setaria</taxon>
    </lineage>
</organism>
<dbReference type="Pfam" id="PF00400">
    <property type="entry name" value="WD40"/>
    <property type="match status" value="5"/>
</dbReference>
<feature type="compositionally biased region" description="Basic and acidic residues" evidence="8">
    <location>
        <begin position="200"/>
        <end position="210"/>
    </location>
</feature>
<feature type="repeat" description="WD" evidence="6">
    <location>
        <begin position="504"/>
        <end position="545"/>
    </location>
</feature>
<evidence type="ECO:0000313" key="11">
    <source>
        <dbReference type="WBParaSite" id="sdigi.contig88.g4021.t1"/>
    </source>
</evidence>
<evidence type="ECO:0000256" key="3">
    <source>
        <dbReference type="ARBA" id="ARBA00022574"/>
    </source>
</evidence>
<keyword evidence="7" id="KW-0175">Coiled coil</keyword>
<evidence type="ECO:0000256" key="4">
    <source>
        <dbReference type="ARBA" id="ARBA00022737"/>
    </source>
</evidence>
<evidence type="ECO:0000313" key="10">
    <source>
        <dbReference type="Proteomes" id="UP000887581"/>
    </source>
</evidence>
<dbReference type="SMART" id="SM00320">
    <property type="entry name" value="WD40"/>
    <property type="match status" value="6"/>
</dbReference>
<feature type="domain" description="Groucho/TLE N-terminal Q-rich" evidence="9">
    <location>
        <begin position="49"/>
        <end position="162"/>
    </location>
</feature>